<evidence type="ECO:0000313" key="3">
    <source>
        <dbReference type="Proteomes" id="UP000712157"/>
    </source>
</evidence>
<name>A0A949NGS7_9FIRM</name>
<evidence type="ECO:0000313" key="2">
    <source>
        <dbReference type="EMBL" id="MBU9735030.1"/>
    </source>
</evidence>
<feature type="transmembrane region" description="Helical" evidence="1">
    <location>
        <begin position="103"/>
        <end position="126"/>
    </location>
</feature>
<dbReference type="RefSeq" id="WP_238720253.1">
    <property type="nucleotide sequence ID" value="NZ_JAHQCW010000001.1"/>
</dbReference>
<keyword evidence="3" id="KW-1185">Reference proteome</keyword>
<dbReference type="AlphaFoldDB" id="A0A949NGS7"/>
<dbReference type="Proteomes" id="UP000712157">
    <property type="component" value="Unassembled WGS sequence"/>
</dbReference>
<proteinExistence type="predicted"/>
<feature type="transmembrane region" description="Helical" evidence="1">
    <location>
        <begin position="172"/>
        <end position="191"/>
    </location>
</feature>
<keyword evidence="1" id="KW-1133">Transmembrane helix</keyword>
<sequence length="214" mass="24311">MTRKRRTSGMARDSIMDHGFHSHSYHKHFEDYVERVQIDSRGTKKIIRTYIGNYYRNNLTKRLSLGIKAGYLALYLLTVVLFLKAGTAPVMSNTKWYVVLPEFLNLLVLLWLLKTMIYYATAGKALTVGEYRYTSRSLLHTTLAAAISFGATLMGILVSAHAVPGGRNMKDIRICAAEILICGICMLAVYVTEKRIKYQQQSEAVEVHEDDSYM</sequence>
<gene>
    <name evidence="2" type="ORF">KTH89_00680</name>
</gene>
<feature type="transmembrane region" description="Helical" evidence="1">
    <location>
        <begin position="65"/>
        <end position="83"/>
    </location>
</feature>
<protein>
    <submittedName>
        <fullName evidence="2">Uncharacterized protein</fullName>
    </submittedName>
</protein>
<reference evidence="2" key="1">
    <citation type="submission" date="2021-06" db="EMBL/GenBank/DDBJ databases">
        <title>Description of novel taxa of the family Lachnospiraceae.</title>
        <authorList>
            <person name="Chaplin A.V."/>
            <person name="Sokolova S.R."/>
            <person name="Pikina A.P."/>
            <person name="Korzhanova M."/>
            <person name="Belova V."/>
            <person name="Korostin D."/>
            <person name="Efimov B.A."/>
        </authorList>
    </citation>
    <scope>NUCLEOTIDE SEQUENCE</scope>
    <source>
        <strain evidence="2">ASD5720</strain>
    </source>
</reference>
<dbReference type="EMBL" id="JAHQCW010000001">
    <property type="protein sequence ID" value="MBU9735030.1"/>
    <property type="molecule type" value="Genomic_DNA"/>
</dbReference>
<keyword evidence="1" id="KW-0472">Membrane</keyword>
<organism evidence="2 3">
    <name type="scientific">Diplocloster agilis</name>
    <dbReference type="NCBI Taxonomy" id="2850323"/>
    <lineage>
        <taxon>Bacteria</taxon>
        <taxon>Bacillati</taxon>
        <taxon>Bacillota</taxon>
        <taxon>Clostridia</taxon>
        <taxon>Lachnospirales</taxon>
        <taxon>Lachnospiraceae</taxon>
        <taxon>Diplocloster</taxon>
    </lineage>
</organism>
<keyword evidence="1" id="KW-0812">Transmembrane</keyword>
<feature type="transmembrane region" description="Helical" evidence="1">
    <location>
        <begin position="138"/>
        <end position="160"/>
    </location>
</feature>
<comment type="caution">
    <text evidence="2">The sequence shown here is derived from an EMBL/GenBank/DDBJ whole genome shotgun (WGS) entry which is preliminary data.</text>
</comment>
<evidence type="ECO:0000256" key="1">
    <source>
        <dbReference type="SAM" id="Phobius"/>
    </source>
</evidence>
<accession>A0A949NGS7</accession>